<protein>
    <submittedName>
        <fullName evidence="1">Uncharacterized protein</fullName>
    </submittedName>
</protein>
<comment type="caution">
    <text evidence="1">The sequence shown here is derived from an EMBL/GenBank/DDBJ whole genome shotgun (WGS) entry which is preliminary data.</text>
</comment>
<keyword evidence="2" id="KW-1185">Reference proteome</keyword>
<evidence type="ECO:0000313" key="1">
    <source>
        <dbReference type="EMBL" id="KAK1312182.1"/>
    </source>
</evidence>
<accession>A0AAV9EFT9</accession>
<dbReference type="EMBL" id="JAUJYO010000007">
    <property type="protein sequence ID" value="KAK1312182.1"/>
    <property type="molecule type" value="Genomic_DNA"/>
</dbReference>
<organism evidence="1 2">
    <name type="scientific">Acorus calamus</name>
    <name type="common">Sweet flag</name>
    <dbReference type="NCBI Taxonomy" id="4465"/>
    <lineage>
        <taxon>Eukaryota</taxon>
        <taxon>Viridiplantae</taxon>
        <taxon>Streptophyta</taxon>
        <taxon>Embryophyta</taxon>
        <taxon>Tracheophyta</taxon>
        <taxon>Spermatophyta</taxon>
        <taxon>Magnoliopsida</taxon>
        <taxon>Liliopsida</taxon>
        <taxon>Acoraceae</taxon>
        <taxon>Acorus</taxon>
    </lineage>
</organism>
<evidence type="ECO:0000313" key="2">
    <source>
        <dbReference type="Proteomes" id="UP001180020"/>
    </source>
</evidence>
<dbReference type="Proteomes" id="UP001180020">
    <property type="component" value="Unassembled WGS sequence"/>
</dbReference>
<name>A0AAV9EFT9_ACOCL</name>
<proteinExistence type="predicted"/>
<reference evidence="1" key="1">
    <citation type="journal article" date="2023" name="Nat. Commun.">
        <title>Diploid and tetraploid genomes of Acorus and the evolution of monocots.</title>
        <authorList>
            <person name="Ma L."/>
            <person name="Liu K.W."/>
            <person name="Li Z."/>
            <person name="Hsiao Y.Y."/>
            <person name="Qi Y."/>
            <person name="Fu T."/>
            <person name="Tang G.D."/>
            <person name="Zhang D."/>
            <person name="Sun W.H."/>
            <person name="Liu D.K."/>
            <person name="Li Y."/>
            <person name="Chen G.Z."/>
            <person name="Liu X.D."/>
            <person name="Liao X.Y."/>
            <person name="Jiang Y.T."/>
            <person name="Yu X."/>
            <person name="Hao Y."/>
            <person name="Huang J."/>
            <person name="Zhao X.W."/>
            <person name="Ke S."/>
            <person name="Chen Y.Y."/>
            <person name="Wu W.L."/>
            <person name="Hsu J.L."/>
            <person name="Lin Y.F."/>
            <person name="Huang M.D."/>
            <person name="Li C.Y."/>
            <person name="Huang L."/>
            <person name="Wang Z.W."/>
            <person name="Zhao X."/>
            <person name="Zhong W.Y."/>
            <person name="Peng D.H."/>
            <person name="Ahmad S."/>
            <person name="Lan S."/>
            <person name="Zhang J.S."/>
            <person name="Tsai W.C."/>
            <person name="Van de Peer Y."/>
            <person name="Liu Z.J."/>
        </authorList>
    </citation>
    <scope>NUCLEOTIDE SEQUENCE</scope>
    <source>
        <strain evidence="1">CP</strain>
    </source>
</reference>
<reference evidence="1" key="2">
    <citation type="submission" date="2023-06" db="EMBL/GenBank/DDBJ databases">
        <authorList>
            <person name="Ma L."/>
            <person name="Liu K.-W."/>
            <person name="Li Z."/>
            <person name="Hsiao Y.-Y."/>
            <person name="Qi Y."/>
            <person name="Fu T."/>
            <person name="Tang G."/>
            <person name="Zhang D."/>
            <person name="Sun W.-H."/>
            <person name="Liu D.-K."/>
            <person name="Li Y."/>
            <person name="Chen G.-Z."/>
            <person name="Liu X.-D."/>
            <person name="Liao X.-Y."/>
            <person name="Jiang Y.-T."/>
            <person name="Yu X."/>
            <person name="Hao Y."/>
            <person name="Huang J."/>
            <person name="Zhao X.-W."/>
            <person name="Ke S."/>
            <person name="Chen Y.-Y."/>
            <person name="Wu W.-L."/>
            <person name="Hsu J.-L."/>
            <person name="Lin Y.-F."/>
            <person name="Huang M.-D."/>
            <person name="Li C.-Y."/>
            <person name="Huang L."/>
            <person name="Wang Z.-W."/>
            <person name="Zhao X."/>
            <person name="Zhong W.-Y."/>
            <person name="Peng D.-H."/>
            <person name="Ahmad S."/>
            <person name="Lan S."/>
            <person name="Zhang J.-S."/>
            <person name="Tsai W.-C."/>
            <person name="Van De Peer Y."/>
            <person name="Liu Z.-J."/>
        </authorList>
    </citation>
    <scope>NUCLEOTIDE SEQUENCE</scope>
    <source>
        <strain evidence="1">CP</strain>
        <tissue evidence="1">Leaves</tissue>
    </source>
</reference>
<gene>
    <name evidence="1" type="ORF">QJS10_CPA07g00339</name>
</gene>
<dbReference type="AlphaFoldDB" id="A0AAV9EFT9"/>
<sequence length="189" mass="21605">MEIRKFKELVHEQQQHRGMLTLYLVGCHSLRSVGRKRRGDEVSSTETIMGRGEGGFFNGDEILGRNSKENRVLHRRFELQMLQAVRGRERSTEVSANRAIEETKTIPYVQLPTRVGEIFASQSSLPNGEGFDMSVEGSSHMIKAKDQVDFVGEQSGHLRGTIFDIRLRLESFEMKRNNRLPLTSKFHAD</sequence>